<feature type="compositionally biased region" description="Low complexity" evidence="1">
    <location>
        <begin position="132"/>
        <end position="144"/>
    </location>
</feature>
<sequence>MKKELLERAAKLSSQIDQDLKRDLARQREARKREVKGKSTLQKQFQLYYASKTLDLERRSWTPVVYFNVIKALRMIFAEVEMEMGGGDKGVGSGSGVGNVNGSGGANAYASGSGSGTANGYANANGKGNGYAIAGSSNGHTTHPYPHPHHSSYQPHQPHSSQAYASSSSHPHPYPHTSQPYQSTSTHPHSSQAYASSSSSPYPTTPSRPSSSTQDPQDLLNTRHKLLPLLSLESAIASELSGGVAVAGGRGGA</sequence>
<gene>
    <name evidence="2" type="ORF">CVT24_008999</name>
</gene>
<protein>
    <submittedName>
        <fullName evidence="2">Uncharacterized protein</fullName>
    </submittedName>
</protein>
<dbReference type="Proteomes" id="UP000284842">
    <property type="component" value="Unassembled WGS sequence"/>
</dbReference>
<proteinExistence type="predicted"/>
<accession>A0A409WTW3</accession>
<feature type="region of interest" description="Disordered" evidence="1">
    <location>
        <begin position="132"/>
        <end position="222"/>
    </location>
</feature>
<evidence type="ECO:0000256" key="1">
    <source>
        <dbReference type="SAM" id="MobiDB-lite"/>
    </source>
</evidence>
<dbReference type="EMBL" id="NHTK01005217">
    <property type="protein sequence ID" value="PPQ81965.1"/>
    <property type="molecule type" value="Genomic_DNA"/>
</dbReference>
<dbReference type="AlphaFoldDB" id="A0A409WTW3"/>
<evidence type="ECO:0000313" key="2">
    <source>
        <dbReference type="EMBL" id="PPQ81965.1"/>
    </source>
</evidence>
<feature type="non-terminal residue" evidence="2">
    <location>
        <position position="253"/>
    </location>
</feature>
<dbReference type="InParanoid" id="A0A409WTW3"/>
<keyword evidence="3" id="KW-1185">Reference proteome</keyword>
<dbReference type="OrthoDB" id="5817230at2759"/>
<organism evidence="2 3">
    <name type="scientific">Panaeolus cyanescens</name>
    <dbReference type="NCBI Taxonomy" id="181874"/>
    <lineage>
        <taxon>Eukaryota</taxon>
        <taxon>Fungi</taxon>
        <taxon>Dikarya</taxon>
        <taxon>Basidiomycota</taxon>
        <taxon>Agaricomycotina</taxon>
        <taxon>Agaricomycetes</taxon>
        <taxon>Agaricomycetidae</taxon>
        <taxon>Agaricales</taxon>
        <taxon>Agaricineae</taxon>
        <taxon>Galeropsidaceae</taxon>
        <taxon>Panaeolus</taxon>
    </lineage>
</organism>
<comment type="caution">
    <text evidence="2">The sequence shown here is derived from an EMBL/GenBank/DDBJ whole genome shotgun (WGS) entry which is preliminary data.</text>
</comment>
<evidence type="ECO:0000313" key="3">
    <source>
        <dbReference type="Proteomes" id="UP000284842"/>
    </source>
</evidence>
<dbReference type="STRING" id="181874.A0A409WTW3"/>
<reference evidence="2 3" key="1">
    <citation type="journal article" date="2018" name="Evol. Lett.">
        <title>Horizontal gene cluster transfer increased hallucinogenic mushroom diversity.</title>
        <authorList>
            <person name="Reynolds H.T."/>
            <person name="Vijayakumar V."/>
            <person name="Gluck-Thaler E."/>
            <person name="Korotkin H.B."/>
            <person name="Matheny P.B."/>
            <person name="Slot J.C."/>
        </authorList>
    </citation>
    <scope>NUCLEOTIDE SEQUENCE [LARGE SCALE GENOMIC DNA]</scope>
    <source>
        <strain evidence="2 3">2629</strain>
    </source>
</reference>
<name>A0A409WTW3_9AGAR</name>
<feature type="compositionally biased region" description="Low complexity" evidence="1">
    <location>
        <begin position="151"/>
        <end position="218"/>
    </location>
</feature>